<keyword evidence="1" id="KW-0880">Kelch repeat</keyword>
<dbReference type="SUPFAM" id="SSF117281">
    <property type="entry name" value="Kelch motif"/>
    <property type="match status" value="1"/>
</dbReference>
<dbReference type="EMBL" id="CAWYQH010000130">
    <property type="protein sequence ID" value="CAK8692432.1"/>
    <property type="molecule type" value="Genomic_DNA"/>
</dbReference>
<name>A0ABP0GL18_CLALP</name>
<proteinExistence type="predicted"/>
<evidence type="ECO:0000313" key="4">
    <source>
        <dbReference type="Proteomes" id="UP001642483"/>
    </source>
</evidence>
<accession>A0ABP0GL18</accession>
<dbReference type="InterPro" id="IPR015915">
    <property type="entry name" value="Kelch-typ_b-propeller"/>
</dbReference>
<evidence type="ECO:0000256" key="1">
    <source>
        <dbReference type="ARBA" id="ARBA00022441"/>
    </source>
</evidence>
<dbReference type="Gene3D" id="2.120.10.80">
    <property type="entry name" value="Kelch-type beta propeller"/>
    <property type="match status" value="1"/>
</dbReference>
<organism evidence="3 4">
    <name type="scientific">Clavelina lepadiformis</name>
    <name type="common">Light-bulb sea squirt</name>
    <name type="synonym">Ascidia lepadiformis</name>
    <dbReference type="NCBI Taxonomy" id="159417"/>
    <lineage>
        <taxon>Eukaryota</taxon>
        <taxon>Metazoa</taxon>
        <taxon>Chordata</taxon>
        <taxon>Tunicata</taxon>
        <taxon>Ascidiacea</taxon>
        <taxon>Aplousobranchia</taxon>
        <taxon>Clavelinidae</taxon>
        <taxon>Clavelina</taxon>
    </lineage>
</organism>
<protein>
    <submittedName>
        <fullName evidence="3">Uncharacterized protein</fullName>
    </submittedName>
</protein>
<reference evidence="3 4" key="1">
    <citation type="submission" date="2024-02" db="EMBL/GenBank/DDBJ databases">
        <authorList>
            <person name="Daric V."/>
            <person name="Darras S."/>
        </authorList>
    </citation>
    <scope>NUCLEOTIDE SEQUENCE [LARGE SCALE GENOMIC DNA]</scope>
</reference>
<gene>
    <name evidence="3" type="ORF">CVLEPA_LOCUS25698</name>
</gene>
<dbReference type="PANTHER" id="PTHR46344:SF27">
    <property type="entry name" value="KELCH REPEAT SUPERFAMILY PROTEIN"/>
    <property type="match status" value="1"/>
</dbReference>
<comment type="caution">
    <text evidence="3">The sequence shown here is derived from an EMBL/GenBank/DDBJ whole genome shotgun (WGS) entry which is preliminary data.</text>
</comment>
<dbReference type="PANTHER" id="PTHR46344">
    <property type="entry name" value="OS02G0202900 PROTEIN"/>
    <property type="match status" value="1"/>
</dbReference>
<keyword evidence="4" id="KW-1185">Reference proteome</keyword>
<evidence type="ECO:0000256" key="2">
    <source>
        <dbReference type="ARBA" id="ARBA00022737"/>
    </source>
</evidence>
<sequence>METNVLLQIFRAFHSGCQVNSQFYAVGGATGSILCVEFYDPHKSGWTWLKKNVPRMMYNFTTSGCNSKLILIGSGQSSSVFLQCYNPAIDQWTVVRSPNVPRHLSAPVSATLADESKIFVSGDNTKKLYAFDPNKNSWSRAADMNNLHSNGNLVLLGNELFHTGGHWEEDGYWDEMESYDIAQNTWNPRGALPHLWLYHGCAAIFINE</sequence>
<keyword evidence="2" id="KW-0677">Repeat</keyword>
<evidence type="ECO:0000313" key="3">
    <source>
        <dbReference type="EMBL" id="CAK8692432.1"/>
    </source>
</evidence>
<dbReference type="Proteomes" id="UP001642483">
    <property type="component" value="Unassembled WGS sequence"/>
</dbReference>